<name>A0ABQ6MBI0_9STRA</name>
<evidence type="ECO:0000313" key="4">
    <source>
        <dbReference type="Proteomes" id="UP001165060"/>
    </source>
</evidence>
<dbReference type="Proteomes" id="UP001165060">
    <property type="component" value="Unassembled WGS sequence"/>
</dbReference>
<comment type="caution">
    <text evidence="3">The sequence shown here is derived from an EMBL/GenBank/DDBJ whole genome shotgun (WGS) entry which is preliminary data.</text>
</comment>
<organism evidence="3 4">
    <name type="scientific">Tetraparma gracilis</name>
    <dbReference type="NCBI Taxonomy" id="2962635"/>
    <lineage>
        <taxon>Eukaryota</taxon>
        <taxon>Sar</taxon>
        <taxon>Stramenopiles</taxon>
        <taxon>Ochrophyta</taxon>
        <taxon>Bolidophyceae</taxon>
        <taxon>Parmales</taxon>
        <taxon>Triparmaceae</taxon>
        <taxon>Tetraparma</taxon>
    </lineage>
</organism>
<proteinExistence type="inferred from homology"/>
<protein>
    <submittedName>
        <fullName evidence="3">Uncharacterized protein</fullName>
    </submittedName>
</protein>
<dbReference type="PANTHER" id="PTHR13068:SF112">
    <property type="entry name" value="TRANSCRIPTION TERMINATION FACTOR 3, MITOCHONDRIAL"/>
    <property type="match status" value="1"/>
</dbReference>
<gene>
    <name evidence="3" type="ORF">TeGR_g4302</name>
</gene>
<sequence>MRLIATSLDLSSHPLLIRQFLRHPRLHTVDVSAKLDYLLRTLRLPVAAARSMLLAHPVLFASVFAEEVSDNLGYLEGAAGLSKRDLRELLRRNPSVMRYRRPLLRRAVGWFRTRATPAGCSMLEQNERIRRVLARAPALLGYSLPVLDAKADYFESRLNMTRDDFADVVSAMPAVLTYPQVVSVSVPNNLEPTVSYLREALALTDTSGDRPTGDLVRIVHGFPPILWLSVENNLAPKIGFFREEFGYNPVQIRELLTSMPQLLGLSLEGNIKPTVRYFQDVGVSTDALGQKLLSTPSLIMYSLEKRIKPRVREMESHGILLRLMPLGPIALSDAKYRKWLSNQLDTWTLGEAT</sequence>
<evidence type="ECO:0000256" key="1">
    <source>
        <dbReference type="ARBA" id="ARBA00007692"/>
    </source>
</evidence>
<dbReference type="Gene3D" id="1.25.70.10">
    <property type="entry name" value="Transcription termination factor 3, mitochondrial"/>
    <property type="match status" value="2"/>
</dbReference>
<comment type="similarity">
    <text evidence="1">Belongs to the mTERF family.</text>
</comment>
<accession>A0ABQ6MBI0</accession>
<dbReference type="InterPro" id="IPR038538">
    <property type="entry name" value="MTERF_sf"/>
</dbReference>
<dbReference type="InterPro" id="IPR003690">
    <property type="entry name" value="MTERF"/>
</dbReference>
<evidence type="ECO:0000256" key="2">
    <source>
        <dbReference type="ARBA" id="ARBA00022946"/>
    </source>
</evidence>
<evidence type="ECO:0000313" key="3">
    <source>
        <dbReference type="EMBL" id="GMI23215.1"/>
    </source>
</evidence>
<dbReference type="Pfam" id="PF02536">
    <property type="entry name" value="mTERF"/>
    <property type="match status" value="1"/>
</dbReference>
<keyword evidence="2" id="KW-0809">Transit peptide</keyword>
<dbReference type="SMART" id="SM00733">
    <property type="entry name" value="Mterf"/>
    <property type="match status" value="7"/>
</dbReference>
<reference evidence="3 4" key="1">
    <citation type="journal article" date="2023" name="Commun. Biol.">
        <title>Genome analysis of Parmales, the sister group of diatoms, reveals the evolutionary specialization of diatoms from phago-mixotrophs to photoautotrophs.</title>
        <authorList>
            <person name="Ban H."/>
            <person name="Sato S."/>
            <person name="Yoshikawa S."/>
            <person name="Yamada K."/>
            <person name="Nakamura Y."/>
            <person name="Ichinomiya M."/>
            <person name="Sato N."/>
            <person name="Blanc-Mathieu R."/>
            <person name="Endo H."/>
            <person name="Kuwata A."/>
            <person name="Ogata H."/>
        </authorList>
    </citation>
    <scope>NUCLEOTIDE SEQUENCE [LARGE SCALE GENOMIC DNA]</scope>
</reference>
<dbReference type="EMBL" id="BRYB01002645">
    <property type="protein sequence ID" value="GMI23215.1"/>
    <property type="molecule type" value="Genomic_DNA"/>
</dbReference>
<dbReference type="PANTHER" id="PTHR13068">
    <property type="entry name" value="CGI-12 PROTEIN-RELATED"/>
    <property type="match status" value="1"/>
</dbReference>
<keyword evidence="4" id="KW-1185">Reference proteome</keyword>